<evidence type="ECO:0000256" key="5">
    <source>
        <dbReference type="PIRSR" id="PIRSR601019-1"/>
    </source>
</evidence>
<dbReference type="EMBL" id="GIBP01005039">
    <property type="protein sequence ID" value="NDV34008.1"/>
    <property type="molecule type" value="Transcribed_RNA"/>
</dbReference>
<dbReference type="Gene3D" id="1.10.400.10">
    <property type="entry name" value="GI Alpha 1, domain 2-like"/>
    <property type="match status" value="1"/>
</dbReference>
<dbReference type="InterPro" id="IPR001019">
    <property type="entry name" value="Gprotein_alpha_su"/>
</dbReference>
<accession>A0A6B2LBB8</accession>
<dbReference type="SUPFAM" id="SSF47895">
    <property type="entry name" value="Transducin (alpha subunit), insertion domain"/>
    <property type="match status" value="1"/>
</dbReference>
<evidence type="ECO:0000256" key="6">
    <source>
        <dbReference type="PIRSR" id="PIRSR601019-2"/>
    </source>
</evidence>
<dbReference type="Gene3D" id="3.40.50.300">
    <property type="entry name" value="P-loop containing nucleotide triphosphate hydrolases"/>
    <property type="match status" value="1"/>
</dbReference>
<keyword evidence="3 5" id="KW-0342">GTP-binding</keyword>
<dbReference type="FunFam" id="3.40.50.300:FF:000720">
    <property type="entry name" value="Guanine nucleotide-binding protein G(k) subunit alpha"/>
    <property type="match status" value="1"/>
</dbReference>
<dbReference type="InterPro" id="IPR011025">
    <property type="entry name" value="GproteinA_insert"/>
</dbReference>
<dbReference type="PROSITE" id="PS51882">
    <property type="entry name" value="G_ALPHA"/>
    <property type="match status" value="1"/>
</dbReference>
<dbReference type="InterPro" id="IPR027417">
    <property type="entry name" value="P-loop_NTPase"/>
</dbReference>
<dbReference type="GO" id="GO:0001664">
    <property type="term" value="F:G protein-coupled receptor binding"/>
    <property type="evidence" value="ECO:0007669"/>
    <property type="project" value="TreeGrafter"/>
</dbReference>
<keyword evidence="4" id="KW-0807">Transducer</keyword>
<dbReference type="GO" id="GO:0003924">
    <property type="term" value="F:GTPase activity"/>
    <property type="evidence" value="ECO:0007669"/>
    <property type="project" value="InterPro"/>
</dbReference>
<feature type="binding site" evidence="6">
    <location>
        <position position="70"/>
    </location>
    <ligand>
        <name>Mg(2+)</name>
        <dbReference type="ChEBI" id="CHEBI:18420"/>
    </ligand>
</feature>
<organism evidence="7">
    <name type="scientific">Arcella intermedia</name>
    <dbReference type="NCBI Taxonomy" id="1963864"/>
    <lineage>
        <taxon>Eukaryota</taxon>
        <taxon>Amoebozoa</taxon>
        <taxon>Tubulinea</taxon>
        <taxon>Elardia</taxon>
        <taxon>Arcellinida</taxon>
        <taxon>Sphaerothecina</taxon>
        <taxon>Arcellidae</taxon>
        <taxon>Arcella</taxon>
    </lineage>
</organism>
<evidence type="ECO:0000256" key="4">
    <source>
        <dbReference type="ARBA" id="ARBA00023224"/>
    </source>
</evidence>
<evidence type="ECO:0000256" key="3">
    <source>
        <dbReference type="ARBA" id="ARBA00023134"/>
    </source>
</evidence>
<dbReference type="GO" id="GO:0005737">
    <property type="term" value="C:cytoplasm"/>
    <property type="evidence" value="ECO:0007669"/>
    <property type="project" value="TreeGrafter"/>
</dbReference>
<evidence type="ECO:0000256" key="2">
    <source>
        <dbReference type="ARBA" id="ARBA00022741"/>
    </source>
</evidence>
<keyword evidence="1 6" id="KW-0479">Metal-binding</keyword>
<dbReference type="SMART" id="SM00275">
    <property type="entry name" value="G_alpha"/>
    <property type="match status" value="1"/>
</dbReference>
<dbReference type="PANTHER" id="PTHR10218:SF302">
    <property type="entry name" value="GUANINE NUCLEOTIDE-BINDING PROTEIN ALPHA-5 SUBUNIT"/>
    <property type="match status" value="1"/>
</dbReference>
<dbReference type="GO" id="GO:0031683">
    <property type="term" value="F:G-protein beta/gamma-subunit complex binding"/>
    <property type="evidence" value="ECO:0007669"/>
    <property type="project" value="InterPro"/>
</dbReference>
<dbReference type="PRINTS" id="PR00318">
    <property type="entry name" value="GPROTEINA"/>
</dbReference>
<feature type="binding site" evidence="5">
    <location>
        <begin position="159"/>
        <end position="162"/>
    </location>
    <ligand>
        <name>GTP</name>
        <dbReference type="ChEBI" id="CHEBI:37565"/>
    </ligand>
</feature>
<name>A0A6B2LBB8_9EUKA</name>
<protein>
    <submittedName>
        <fullName evidence="7">Uncharacterized protein</fullName>
    </submittedName>
</protein>
<dbReference type="AlphaFoldDB" id="A0A6B2LBB8"/>
<dbReference type="GO" id="GO:0007188">
    <property type="term" value="P:adenylate cyclase-modulating G protein-coupled receptor signaling pathway"/>
    <property type="evidence" value="ECO:0007669"/>
    <property type="project" value="TreeGrafter"/>
</dbReference>
<evidence type="ECO:0000313" key="7">
    <source>
        <dbReference type="EMBL" id="NDV34008.1"/>
    </source>
</evidence>
<keyword evidence="6" id="KW-0460">Magnesium</keyword>
<keyword evidence="2 5" id="KW-0547">Nucleotide-binding</keyword>
<dbReference type="GO" id="GO:0005834">
    <property type="term" value="C:heterotrimeric G-protein complex"/>
    <property type="evidence" value="ECO:0007669"/>
    <property type="project" value="TreeGrafter"/>
</dbReference>
<evidence type="ECO:0000256" key="1">
    <source>
        <dbReference type="ARBA" id="ARBA00022723"/>
    </source>
</evidence>
<dbReference type="Pfam" id="PF00503">
    <property type="entry name" value="G-alpha"/>
    <property type="match status" value="1"/>
</dbReference>
<dbReference type="PANTHER" id="PTHR10218">
    <property type="entry name" value="GTP-BINDING PROTEIN ALPHA SUBUNIT"/>
    <property type="match status" value="1"/>
</dbReference>
<dbReference type="SUPFAM" id="SSF52540">
    <property type="entry name" value="P-loop containing nucleoside triphosphate hydrolases"/>
    <property type="match status" value="1"/>
</dbReference>
<dbReference type="GO" id="GO:0005525">
    <property type="term" value="F:GTP binding"/>
    <property type="evidence" value="ECO:0007669"/>
    <property type="project" value="UniProtKB-KW"/>
</dbReference>
<sequence length="244" mass="28500">MFVDTDEWDQEDGRKISSLWSDAAIQKAWGWPSEVKTIEHLDYFVERVQVYLQPNYTPVREEILRARQRTTGFTETTYLDSDNSVWTVIDVGGQFSERSKWIHLVSRCSSFIYVVAIDEYNVKSKENKTKSRLACSLETFKEIINSEAYSQLFPVLFLNKIDKFKSKLENSDLFEEFKGEYPSYSGSQDWKEAVKVIESDFRSAMPKKNLVVHHTCVLDGENMKIVFAEVRQHILVQLLEHTLM</sequence>
<feature type="binding site" evidence="5">
    <location>
        <begin position="90"/>
        <end position="94"/>
    </location>
    <ligand>
        <name>GTP</name>
        <dbReference type="ChEBI" id="CHEBI:37565"/>
    </ligand>
</feature>
<proteinExistence type="predicted"/>
<reference evidence="7" key="1">
    <citation type="journal article" date="2020" name="J. Eukaryot. Microbiol.">
        <title>De novo Sequencing, Assembly and Annotation of the Transcriptome for the Free-Living Testate Amoeba Arcella intermedia.</title>
        <authorList>
            <person name="Ribeiro G.M."/>
            <person name="Porfirio-Sousa A.L."/>
            <person name="Maurer-Alcala X.X."/>
            <person name="Katz L.A."/>
            <person name="Lahr D.J.G."/>
        </authorList>
    </citation>
    <scope>NUCLEOTIDE SEQUENCE</scope>
</reference>
<feature type="binding site" evidence="5">
    <location>
        <begin position="64"/>
        <end position="70"/>
    </location>
    <ligand>
        <name>GTP</name>
        <dbReference type="ChEBI" id="CHEBI:37565"/>
    </ligand>
</feature>
<dbReference type="GO" id="GO:0046872">
    <property type="term" value="F:metal ion binding"/>
    <property type="evidence" value="ECO:0007669"/>
    <property type="project" value="UniProtKB-KW"/>
</dbReference>